<dbReference type="EMBL" id="JAPHNI010000776">
    <property type="protein sequence ID" value="KAJ8108250.1"/>
    <property type="molecule type" value="Genomic_DNA"/>
</dbReference>
<dbReference type="Proteomes" id="UP001153331">
    <property type="component" value="Unassembled WGS sequence"/>
</dbReference>
<reference evidence="1" key="1">
    <citation type="submission" date="2022-11" db="EMBL/GenBank/DDBJ databases">
        <title>Genome Sequence of Boeremia exigua.</title>
        <authorList>
            <person name="Buettner E."/>
        </authorList>
    </citation>
    <scope>NUCLEOTIDE SEQUENCE</scope>
    <source>
        <strain evidence="1">CU02</strain>
    </source>
</reference>
<comment type="caution">
    <text evidence="1">The sequence shown here is derived from an EMBL/GenBank/DDBJ whole genome shotgun (WGS) entry which is preliminary data.</text>
</comment>
<accession>A0ACC2HZ04</accession>
<name>A0ACC2HZ04_9PLEO</name>
<proteinExistence type="predicted"/>
<evidence type="ECO:0000313" key="1">
    <source>
        <dbReference type="EMBL" id="KAJ8108250.1"/>
    </source>
</evidence>
<evidence type="ECO:0000313" key="2">
    <source>
        <dbReference type="Proteomes" id="UP001153331"/>
    </source>
</evidence>
<sequence>MFVEAETTGEGRCKKLVQDCLASVKRIRSQMIRKPLDVLEGEANKKRRVKDLFRIQNITRRKAPYAEGNLAMVQSVPVDDSSSSCTPAHIYRAMDSIFTSIIETDTVLQTQTNPPMICFLVHLASDLDTEGSFLSTLHKLPPEATRLDEFASLSYASSRLQFSLDLIRYSCMPGSGPVTLQTPFIVVETEFELARARAMVLQKQYPEKRFAIATLDLVALKEARLVASVERTFDTLRVPMDDVDFSQRLLVWVQDGGNEAVEKALRASVLAVMEWTGEEKGRTVEMGEVTAEDKTSAIEGLKKSRKKDSVVARCTEPGVSEA</sequence>
<gene>
    <name evidence="1" type="ORF">OPT61_g8301</name>
</gene>
<organism evidence="1 2">
    <name type="scientific">Boeremia exigua</name>
    <dbReference type="NCBI Taxonomy" id="749465"/>
    <lineage>
        <taxon>Eukaryota</taxon>
        <taxon>Fungi</taxon>
        <taxon>Dikarya</taxon>
        <taxon>Ascomycota</taxon>
        <taxon>Pezizomycotina</taxon>
        <taxon>Dothideomycetes</taxon>
        <taxon>Pleosporomycetidae</taxon>
        <taxon>Pleosporales</taxon>
        <taxon>Pleosporineae</taxon>
        <taxon>Didymellaceae</taxon>
        <taxon>Boeremia</taxon>
    </lineage>
</organism>
<keyword evidence="2" id="KW-1185">Reference proteome</keyword>
<protein>
    <submittedName>
        <fullName evidence="1">Uncharacterized protein</fullName>
    </submittedName>
</protein>